<sequence length="134" mass="13687">MSAVSDLRRTRLLAALAAGLTLCAGLGVRSVADGEVAKYAGDALYTVLLCTLVVLVAPATRPPVAGAVALVLSWAVECAQLTGVPAALAERSVLARLVLGSTFNAPDLLWYAAGAGLFLLIRTVVPRPGGPRHA</sequence>
<evidence type="ECO:0000256" key="1">
    <source>
        <dbReference type="SAM" id="Phobius"/>
    </source>
</evidence>
<feature type="transmembrane region" description="Helical" evidence="1">
    <location>
        <begin position="108"/>
        <end position="125"/>
    </location>
</feature>
<comment type="caution">
    <text evidence="2">The sequence shown here is derived from an EMBL/GenBank/DDBJ whole genome shotgun (WGS) entry which is preliminary data.</text>
</comment>
<proteinExistence type="predicted"/>
<dbReference type="Proteomes" id="UP000599437">
    <property type="component" value="Unassembled WGS sequence"/>
</dbReference>
<evidence type="ECO:0000313" key="2">
    <source>
        <dbReference type="EMBL" id="GHA99811.1"/>
    </source>
</evidence>
<organism evidence="2 3">
    <name type="scientific">Streptomyces chryseus</name>
    <dbReference type="NCBI Taxonomy" id="68186"/>
    <lineage>
        <taxon>Bacteria</taxon>
        <taxon>Bacillati</taxon>
        <taxon>Actinomycetota</taxon>
        <taxon>Actinomycetes</taxon>
        <taxon>Kitasatosporales</taxon>
        <taxon>Streptomycetaceae</taxon>
        <taxon>Streptomyces</taxon>
    </lineage>
</organism>
<dbReference type="EMBL" id="BMVO01000005">
    <property type="protein sequence ID" value="GHA99811.1"/>
    <property type="molecule type" value="Genomic_DNA"/>
</dbReference>
<dbReference type="Pfam" id="PF10990">
    <property type="entry name" value="DUF2809"/>
    <property type="match status" value="1"/>
</dbReference>
<keyword evidence="1" id="KW-0812">Transmembrane</keyword>
<keyword evidence="1" id="KW-1133">Transmembrane helix</keyword>
<feature type="transmembrane region" description="Helical" evidence="1">
    <location>
        <begin position="43"/>
        <end position="60"/>
    </location>
</feature>
<keyword evidence="1" id="KW-0472">Membrane</keyword>
<keyword evidence="3" id="KW-1185">Reference proteome</keyword>
<accession>A0ABQ3DMT5</accession>
<evidence type="ECO:0000313" key="3">
    <source>
        <dbReference type="Proteomes" id="UP000599437"/>
    </source>
</evidence>
<name>A0ABQ3DMT5_9ACTN</name>
<gene>
    <name evidence="2" type="ORF">GCM10010346_23340</name>
</gene>
<protein>
    <submittedName>
        <fullName evidence="2">Membrane protein</fullName>
    </submittedName>
</protein>
<feature type="transmembrane region" description="Helical" evidence="1">
    <location>
        <begin position="67"/>
        <end position="88"/>
    </location>
</feature>
<reference evidence="3" key="1">
    <citation type="journal article" date="2019" name="Int. J. Syst. Evol. Microbiol.">
        <title>The Global Catalogue of Microorganisms (GCM) 10K type strain sequencing project: providing services to taxonomists for standard genome sequencing and annotation.</title>
        <authorList>
            <consortium name="The Broad Institute Genomics Platform"/>
            <consortium name="The Broad Institute Genome Sequencing Center for Infectious Disease"/>
            <person name="Wu L."/>
            <person name="Ma J."/>
        </authorList>
    </citation>
    <scope>NUCLEOTIDE SEQUENCE [LARGE SCALE GENOMIC DNA]</scope>
    <source>
        <strain evidence="3">JCM 4737</strain>
    </source>
</reference>
<dbReference type="InterPro" id="IPR021257">
    <property type="entry name" value="DUF2809"/>
</dbReference>